<sequence>MIFKYCCIHIAFEHICNRLAPIPPFINTTADPATARSHAHCTAISSLMQSRVATPLHFKTFR</sequence>
<reference evidence="1 2" key="1">
    <citation type="journal article" date="2018" name="Front. Plant Sci.">
        <title>Red Clover (Trifolium pratense) and Zigzag Clover (T. medium) - A Picture of Genomic Similarities and Differences.</title>
        <authorList>
            <person name="Dluhosova J."/>
            <person name="Istvanek J."/>
            <person name="Nedelnik J."/>
            <person name="Repkova J."/>
        </authorList>
    </citation>
    <scope>NUCLEOTIDE SEQUENCE [LARGE SCALE GENOMIC DNA]</scope>
    <source>
        <strain evidence="2">cv. 10/8</strain>
        <tissue evidence="1">Leaf</tissue>
    </source>
</reference>
<feature type="non-terminal residue" evidence="1">
    <location>
        <position position="62"/>
    </location>
</feature>
<dbReference type="Proteomes" id="UP000265520">
    <property type="component" value="Unassembled WGS sequence"/>
</dbReference>
<evidence type="ECO:0000313" key="2">
    <source>
        <dbReference type="Proteomes" id="UP000265520"/>
    </source>
</evidence>
<name>A0A392RDQ8_9FABA</name>
<proteinExistence type="predicted"/>
<dbReference type="EMBL" id="LXQA010211188">
    <property type="protein sequence ID" value="MCI34164.1"/>
    <property type="molecule type" value="Genomic_DNA"/>
</dbReference>
<dbReference type="AlphaFoldDB" id="A0A392RDQ8"/>
<accession>A0A392RDQ8</accession>
<evidence type="ECO:0000313" key="1">
    <source>
        <dbReference type="EMBL" id="MCI34164.1"/>
    </source>
</evidence>
<comment type="caution">
    <text evidence="1">The sequence shown here is derived from an EMBL/GenBank/DDBJ whole genome shotgun (WGS) entry which is preliminary data.</text>
</comment>
<keyword evidence="2" id="KW-1185">Reference proteome</keyword>
<protein>
    <submittedName>
        <fullName evidence="1">Uncharacterized protein</fullName>
    </submittedName>
</protein>
<organism evidence="1 2">
    <name type="scientific">Trifolium medium</name>
    <dbReference type="NCBI Taxonomy" id="97028"/>
    <lineage>
        <taxon>Eukaryota</taxon>
        <taxon>Viridiplantae</taxon>
        <taxon>Streptophyta</taxon>
        <taxon>Embryophyta</taxon>
        <taxon>Tracheophyta</taxon>
        <taxon>Spermatophyta</taxon>
        <taxon>Magnoliopsida</taxon>
        <taxon>eudicotyledons</taxon>
        <taxon>Gunneridae</taxon>
        <taxon>Pentapetalae</taxon>
        <taxon>rosids</taxon>
        <taxon>fabids</taxon>
        <taxon>Fabales</taxon>
        <taxon>Fabaceae</taxon>
        <taxon>Papilionoideae</taxon>
        <taxon>50 kb inversion clade</taxon>
        <taxon>NPAAA clade</taxon>
        <taxon>Hologalegina</taxon>
        <taxon>IRL clade</taxon>
        <taxon>Trifolieae</taxon>
        <taxon>Trifolium</taxon>
    </lineage>
</organism>